<dbReference type="EMBL" id="SUTE01000097">
    <property type="protein sequence ID" value="MBE6506241.1"/>
    <property type="molecule type" value="Genomic_DNA"/>
</dbReference>
<evidence type="ECO:0000313" key="2">
    <source>
        <dbReference type="Proteomes" id="UP000762703"/>
    </source>
</evidence>
<dbReference type="AlphaFoldDB" id="A0A8T3VNC2"/>
<gene>
    <name evidence="1" type="ORF">E7Z73_11030</name>
</gene>
<dbReference type="Proteomes" id="UP000762703">
    <property type="component" value="Unassembled WGS sequence"/>
</dbReference>
<proteinExistence type="predicted"/>
<reference evidence="1" key="1">
    <citation type="submission" date="2019-04" db="EMBL/GenBank/DDBJ databases">
        <title>Evolution of Biomass-Degrading Anaerobic Consortia Revealed by Metagenomics.</title>
        <authorList>
            <person name="Peng X."/>
        </authorList>
    </citation>
    <scope>NUCLEOTIDE SEQUENCE</scope>
    <source>
        <strain evidence="1">SIG12</strain>
    </source>
</reference>
<name>A0A8T3VNC2_9EURY</name>
<accession>A0A8T3VNC2</accession>
<dbReference type="RefSeq" id="WP_303737909.1">
    <property type="nucleotide sequence ID" value="NZ_SUTE01000097.1"/>
</dbReference>
<protein>
    <recommendedName>
        <fullName evidence="3">DUF4367 domain-containing protein</fullName>
    </recommendedName>
</protein>
<evidence type="ECO:0008006" key="3">
    <source>
        <dbReference type="Google" id="ProtNLM"/>
    </source>
</evidence>
<sequence length="153" mass="17491">MEKKSLILLVVCILVFSFVALSYAGVFNHEESVKVGEVTFKLPEGYKYMGVNKYGYETASNGLDSVYFECHNDKNISKHIKVYKDDCDSKNKTYKTSNFTANGINVYKLVDSKNASRYWFVHDGKTYSFLTWKEVNKMDDIVKSLISSSIAKE</sequence>
<comment type="caution">
    <text evidence="1">The sequence shown here is derived from an EMBL/GenBank/DDBJ whole genome shotgun (WGS) entry which is preliminary data.</text>
</comment>
<organism evidence="1 2">
    <name type="scientific">Methanobrevibacter millerae</name>
    <dbReference type="NCBI Taxonomy" id="230361"/>
    <lineage>
        <taxon>Archaea</taxon>
        <taxon>Methanobacteriati</taxon>
        <taxon>Methanobacteriota</taxon>
        <taxon>Methanomada group</taxon>
        <taxon>Methanobacteria</taxon>
        <taxon>Methanobacteriales</taxon>
        <taxon>Methanobacteriaceae</taxon>
        <taxon>Methanobrevibacter</taxon>
    </lineage>
</organism>
<evidence type="ECO:0000313" key="1">
    <source>
        <dbReference type="EMBL" id="MBE6506241.1"/>
    </source>
</evidence>